<keyword evidence="3" id="KW-1185">Reference proteome</keyword>
<dbReference type="Proteomes" id="UP001165653">
    <property type="component" value="Unassembled WGS sequence"/>
</dbReference>
<name>A0ABT3G9J5_9BACT</name>
<keyword evidence="1" id="KW-0732">Signal</keyword>
<feature type="chain" id="PRO_5046350053" description="Chalcone isomerase domain-containing protein" evidence="1">
    <location>
        <begin position="21"/>
        <end position="170"/>
    </location>
</feature>
<comment type="caution">
    <text evidence="2">The sequence shown here is derived from an EMBL/GenBank/DDBJ whole genome shotgun (WGS) entry which is preliminary data.</text>
</comment>
<dbReference type="EMBL" id="JAPDDR010000013">
    <property type="protein sequence ID" value="MCW1916171.1"/>
    <property type="molecule type" value="Genomic_DNA"/>
</dbReference>
<sequence length="170" mass="19050">MNRRLLLALLIPACFGFARSAGEEADPEKEVIGSVKVTVYLGTNGDASAVGPRAKEVPAEIAARLSGEQKLKFSKYLELARDQRMLYRIYQNWSEPFEPSNEVMLRFEPQSNLDKDTMRLDLELWLSRKKILKTDAAMTFGKPLLVLGPDWKGGRLILAVELSPEKSGKP</sequence>
<accession>A0ABT3G9J5</accession>
<reference evidence="2" key="1">
    <citation type="submission" date="2022-10" db="EMBL/GenBank/DDBJ databases">
        <title>Luteolibacter sp. GHJ8, whole genome shotgun sequencing project.</title>
        <authorList>
            <person name="Zhao G."/>
            <person name="Shen L."/>
        </authorList>
    </citation>
    <scope>NUCLEOTIDE SEQUENCE</scope>
    <source>
        <strain evidence="2">GHJ8</strain>
    </source>
</reference>
<proteinExistence type="predicted"/>
<gene>
    <name evidence="2" type="ORF">OJ996_21455</name>
</gene>
<evidence type="ECO:0008006" key="4">
    <source>
        <dbReference type="Google" id="ProtNLM"/>
    </source>
</evidence>
<organism evidence="2 3">
    <name type="scientific">Luteolibacter rhizosphaerae</name>
    <dbReference type="NCBI Taxonomy" id="2989719"/>
    <lineage>
        <taxon>Bacteria</taxon>
        <taxon>Pseudomonadati</taxon>
        <taxon>Verrucomicrobiota</taxon>
        <taxon>Verrucomicrobiia</taxon>
        <taxon>Verrucomicrobiales</taxon>
        <taxon>Verrucomicrobiaceae</taxon>
        <taxon>Luteolibacter</taxon>
    </lineage>
</organism>
<dbReference type="RefSeq" id="WP_264515740.1">
    <property type="nucleotide sequence ID" value="NZ_JAPDDR010000013.1"/>
</dbReference>
<protein>
    <recommendedName>
        <fullName evidence="4">Chalcone isomerase domain-containing protein</fullName>
    </recommendedName>
</protein>
<evidence type="ECO:0000256" key="1">
    <source>
        <dbReference type="SAM" id="SignalP"/>
    </source>
</evidence>
<evidence type="ECO:0000313" key="2">
    <source>
        <dbReference type="EMBL" id="MCW1916171.1"/>
    </source>
</evidence>
<evidence type="ECO:0000313" key="3">
    <source>
        <dbReference type="Proteomes" id="UP001165653"/>
    </source>
</evidence>
<feature type="signal peptide" evidence="1">
    <location>
        <begin position="1"/>
        <end position="20"/>
    </location>
</feature>